<evidence type="ECO:0000313" key="8">
    <source>
        <dbReference type="EMBL" id="MBD3110282.1"/>
    </source>
</evidence>
<evidence type="ECO:0000256" key="6">
    <source>
        <dbReference type="RuleBase" id="RU366058"/>
    </source>
</evidence>
<evidence type="ECO:0000256" key="2">
    <source>
        <dbReference type="ARBA" id="ARBA00022475"/>
    </source>
</evidence>
<dbReference type="Pfam" id="PF09335">
    <property type="entry name" value="VTT_dom"/>
    <property type="match status" value="1"/>
</dbReference>
<accession>A0A927CYZ1</accession>
<evidence type="ECO:0000256" key="1">
    <source>
        <dbReference type="ARBA" id="ARBA00004651"/>
    </source>
</evidence>
<comment type="subcellular location">
    <subcellularLocation>
        <location evidence="1 6">Cell membrane</location>
        <topology evidence="1 6">Multi-pass membrane protein</topology>
    </subcellularLocation>
</comment>
<feature type="transmembrane region" description="Helical" evidence="6">
    <location>
        <begin position="141"/>
        <end position="160"/>
    </location>
</feature>
<dbReference type="GO" id="GO:0005886">
    <property type="term" value="C:plasma membrane"/>
    <property type="evidence" value="ECO:0007669"/>
    <property type="project" value="UniProtKB-SubCell"/>
</dbReference>
<keyword evidence="9" id="KW-1185">Reference proteome</keyword>
<dbReference type="RefSeq" id="WP_190999816.1">
    <property type="nucleotide sequence ID" value="NZ_JACXSI010000066.1"/>
</dbReference>
<feature type="transmembrane region" description="Helical" evidence="6">
    <location>
        <begin position="113"/>
        <end position="134"/>
    </location>
</feature>
<dbReference type="PANTHER" id="PTHR12677:SF55">
    <property type="entry name" value="UNDECAPRENYL PHOSPHATE TRANSPORTER SAOUHSC_00901-RELATED"/>
    <property type="match status" value="1"/>
</dbReference>
<protein>
    <recommendedName>
        <fullName evidence="6">TVP38/TMEM64 family membrane protein</fullName>
    </recommendedName>
</protein>
<feature type="transmembrane region" description="Helical" evidence="6">
    <location>
        <begin position="58"/>
        <end position="80"/>
    </location>
</feature>
<dbReference type="Proteomes" id="UP000602076">
    <property type="component" value="Unassembled WGS sequence"/>
</dbReference>
<dbReference type="AlphaFoldDB" id="A0A927CYZ1"/>
<evidence type="ECO:0000256" key="4">
    <source>
        <dbReference type="ARBA" id="ARBA00022989"/>
    </source>
</evidence>
<dbReference type="InterPro" id="IPR032816">
    <property type="entry name" value="VTT_dom"/>
</dbReference>
<evidence type="ECO:0000256" key="3">
    <source>
        <dbReference type="ARBA" id="ARBA00022692"/>
    </source>
</evidence>
<gene>
    <name evidence="8" type="ORF">IEO70_18305</name>
</gene>
<keyword evidence="2 6" id="KW-1003">Cell membrane</keyword>
<feature type="domain" description="VTT" evidence="7">
    <location>
        <begin position="43"/>
        <end position="161"/>
    </location>
</feature>
<keyword evidence="5 6" id="KW-0472">Membrane</keyword>
<evidence type="ECO:0000256" key="5">
    <source>
        <dbReference type="ARBA" id="ARBA00023136"/>
    </source>
</evidence>
<sequence>MDFDTMKELFSEEYILELIKSYQAFGPIPGILLPILEAFLPFLPLVVFVIANTNAFGLWLGFLLTWIGSTIGAILVFLLIRRFGHTKLLTFIQRHKQVKKLTKWLDVHGFGPLFLLMCFPFTPSAVVNIVAGLSHISRSKYIFAVLAGKLVMIFTISYVGHDIVSLFTNPGRTAIIAVIIFILWYVGKKIELSLNRDIESKVKARQRETQSDNE</sequence>
<dbReference type="InterPro" id="IPR015414">
    <property type="entry name" value="TMEM64"/>
</dbReference>
<evidence type="ECO:0000259" key="7">
    <source>
        <dbReference type="Pfam" id="PF09335"/>
    </source>
</evidence>
<dbReference type="PANTHER" id="PTHR12677">
    <property type="entry name" value="GOLGI APPARATUS MEMBRANE PROTEIN TVP38-RELATED"/>
    <property type="match status" value="1"/>
</dbReference>
<feature type="transmembrane region" description="Helical" evidence="6">
    <location>
        <begin position="31"/>
        <end position="51"/>
    </location>
</feature>
<proteinExistence type="inferred from homology"/>
<keyword evidence="4 6" id="KW-1133">Transmembrane helix</keyword>
<name>A0A927CYZ1_9BACI</name>
<organism evidence="8 9">
    <name type="scientific">Peribacillus faecalis</name>
    <dbReference type="NCBI Taxonomy" id="2772559"/>
    <lineage>
        <taxon>Bacteria</taxon>
        <taxon>Bacillati</taxon>
        <taxon>Bacillota</taxon>
        <taxon>Bacilli</taxon>
        <taxon>Bacillales</taxon>
        <taxon>Bacillaceae</taxon>
        <taxon>Peribacillus</taxon>
    </lineage>
</organism>
<evidence type="ECO:0000313" key="9">
    <source>
        <dbReference type="Proteomes" id="UP000602076"/>
    </source>
</evidence>
<dbReference type="EMBL" id="JACXSI010000066">
    <property type="protein sequence ID" value="MBD3110282.1"/>
    <property type="molecule type" value="Genomic_DNA"/>
</dbReference>
<reference evidence="8" key="1">
    <citation type="submission" date="2020-09" db="EMBL/GenBank/DDBJ databases">
        <title>Bacillus faecalis sp. nov., a moderately halophilic bacterium isolated from cow faeces.</title>
        <authorList>
            <person name="Jiang L."/>
            <person name="Lee J."/>
        </authorList>
    </citation>
    <scope>NUCLEOTIDE SEQUENCE</scope>
    <source>
        <strain evidence="8">AGMB 02131</strain>
    </source>
</reference>
<comment type="similarity">
    <text evidence="6">Belongs to the TVP38/TMEM64 family.</text>
</comment>
<keyword evidence="3 6" id="KW-0812">Transmembrane</keyword>
<comment type="caution">
    <text evidence="8">The sequence shown here is derived from an EMBL/GenBank/DDBJ whole genome shotgun (WGS) entry which is preliminary data.</text>
</comment>
<feature type="transmembrane region" description="Helical" evidence="6">
    <location>
        <begin position="166"/>
        <end position="186"/>
    </location>
</feature>